<organism evidence="12 13">
    <name type="scientific">Chiayiivirga flava</name>
    <dbReference type="NCBI Taxonomy" id="659595"/>
    <lineage>
        <taxon>Bacteria</taxon>
        <taxon>Pseudomonadati</taxon>
        <taxon>Pseudomonadota</taxon>
        <taxon>Gammaproteobacteria</taxon>
        <taxon>Lysobacterales</taxon>
        <taxon>Lysobacteraceae</taxon>
        <taxon>Chiayiivirga</taxon>
    </lineage>
</organism>
<dbReference type="EMBL" id="JACHHP010000001">
    <property type="protein sequence ID" value="MBB5207058.1"/>
    <property type="molecule type" value="Genomic_DNA"/>
</dbReference>
<evidence type="ECO:0000259" key="11">
    <source>
        <dbReference type="PROSITE" id="PS50928"/>
    </source>
</evidence>
<dbReference type="InterPro" id="IPR000515">
    <property type="entry name" value="MetI-like"/>
</dbReference>
<evidence type="ECO:0000256" key="10">
    <source>
        <dbReference type="RuleBase" id="RU363043"/>
    </source>
</evidence>
<proteinExistence type="inferred from homology"/>
<evidence type="ECO:0000256" key="7">
    <source>
        <dbReference type="ARBA" id="ARBA00022692"/>
    </source>
</evidence>
<keyword evidence="7 10" id="KW-0812">Transmembrane</keyword>
<dbReference type="CDD" id="cd06261">
    <property type="entry name" value="TM_PBP2"/>
    <property type="match status" value="1"/>
</dbReference>
<keyword evidence="5 10" id="KW-1003">Cell membrane</keyword>
<evidence type="ECO:0000256" key="6">
    <source>
        <dbReference type="ARBA" id="ARBA00022592"/>
    </source>
</evidence>
<accession>A0A7W8D337</accession>
<dbReference type="Gene3D" id="1.10.3720.10">
    <property type="entry name" value="MetI-like"/>
    <property type="match status" value="1"/>
</dbReference>
<evidence type="ECO:0000256" key="1">
    <source>
        <dbReference type="ARBA" id="ARBA00004651"/>
    </source>
</evidence>
<evidence type="ECO:0000256" key="3">
    <source>
        <dbReference type="ARBA" id="ARBA00016864"/>
    </source>
</evidence>
<dbReference type="GO" id="GO:0005886">
    <property type="term" value="C:plasma membrane"/>
    <property type="evidence" value="ECO:0007669"/>
    <property type="project" value="UniProtKB-SubCell"/>
</dbReference>
<keyword evidence="6" id="KW-0592">Phosphate transport</keyword>
<evidence type="ECO:0000313" key="12">
    <source>
        <dbReference type="EMBL" id="MBB5207058.1"/>
    </source>
</evidence>
<evidence type="ECO:0000256" key="4">
    <source>
        <dbReference type="ARBA" id="ARBA00022448"/>
    </source>
</evidence>
<dbReference type="InterPro" id="IPR035906">
    <property type="entry name" value="MetI-like_sf"/>
</dbReference>
<gene>
    <name evidence="12" type="ORF">HNQ52_000574</name>
</gene>
<feature type="transmembrane region" description="Helical" evidence="10">
    <location>
        <begin position="114"/>
        <end position="138"/>
    </location>
</feature>
<dbReference type="PANTHER" id="PTHR42922">
    <property type="entry name" value="PHOSPHATE TRANSPORT SYSTEM PERMEASE PROTEIN PSTA"/>
    <property type="match status" value="1"/>
</dbReference>
<evidence type="ECO:0000313" key="13">
    <source>
        <dbReference type="Proteomes" id="UP000521199"/>
    </source>
</evidence>
<evidence type="ECO:0000256" key="8">
    <source>
        <dbReference type="ARBA" id="ARBA00022989"/>
    </source>
</evidence>
<evidence type="ECO:0000256" key="2">
    <source>
        <dbReference type="ARBA" id="ARBA00007069"/>
    </source>
</evidence>
<evidence type="ECO:0000256" key="5">
    <source>
        <dbReference type="ARBA" id="ARBA00022475"/>
    </source>
</evidence>
<feature type="transmembrane region" description="Helical" evidence="10">
    <location>
        <begin position="76"/>
        <end position="102"/>
    </location>
</feature>
<dbReference type="GO" id="GO:0005315">
    <property type="term" value="F:phosphate transmembrane transporter activity"/>
    <property type="evidence" value="ECO:0007669"/>
    <property type="project" value="InterPro"/>
</dbReference>
<comment type="similarity">
    <text evidence="2 10">Belongs to the binding-protein-dependent transport system permease family. CysTW subfamily.</text>
</comment>
<dbReference type="SUPFAM" id="SSF161098">
    <property type="entry name" value="MetI-like"/>
    <property type="match status" value="1"/>
</dbReference>
<keyword evidence="4" id="KW-0813">Transport</keyword>
<feature type="transmembrane region" description="Helical" evidence="10">
    <location>
        <begin position="23"/>
        <end position="45"/>
    </location>
</feature>
<keyword evidence="13" id="KW-1185">Reference proteome</keyword>
<feature type="transmembrane region" description="Helical" evidence="10">
    <location>
        <begin position="236"/>
        <end position="255"/>
    </location>
</feature>
<dbReference type="Pfam" id="PF00528">
    <property type="entry name" value="BPD_transp_1"/>
    <property type="match status" value="1"/>
</dbReference>
<feature type="transmembrane region" description="Helical" evidence="10">
    <location>
        <begin position="261"/>
        <end position="284"/>
    </location>
</feature>
<dbReference type="GO" id="GO:0035435">
    <property type="term" value="P:phosphate ion transmembrane transport"/>
    <property type="evidence" value="ECO:0007669"/>
    <property type="project" value="InterPro"/>
</dbReference>
<comment type="caution">
    <text evidence="12">The sequence shown here is derived from an EMBL/GenBank/DDBJ whole genome shotgun (WGS) entry which is preliminary data.</text>
</comment>
<dbReference type="AlphaFoldDB" id="A0A7W8D337"/>
<feature type="transmembrane region" description="Helical" evidence="10">
    <location>
        <begin position="144"/>
        <end position="163"/>
    </location>
</feature>
<name>A0A7W8D337_9GAMM</name>
<keyword evidence="9 10" id="KW-0472">Membrane</keyword>
<dbReference type="InterPro" id="IPR005672">
    <property type="entry name" value="Phosphate_PstA"/>
</dbReference>
<reference evidence="12 13" key="1">
    <citation type="submission" date="2020-08" db="EMBL/GenBank/DDBJ databases">
        <title>Genomic Encyclopedia of Type Strains, Phase IV (KMG-IV): sequencing the most valuable type-strain genomes for metagenomic binning, comparative biology and taxonomic classification.</title>
        <authorList>
            <person name="Goeker M."/>
        </authorList>
    </citation>
    <scope>NUCLEOTIDE SEQUENCE [LARGE SCALE GENOMIC DNA]</scope>
    <source>
        <strain evidence="12 13">DSM 24163</strain>
    </source>
</reference>
<dbReference type="PROSITE" id="PS50928">
    <property type="entry name" value="ABC_TM1"/>
    <property type="match status" value="1"/>
</dbReference>
<dbReference type="InterPro" id="IPR051408">
    <property type="entry name" value="Phosphate_transprt_permease"/>
</dbReference>
<dbReference type="Proteomes" id="UP000521199">
    <property type="component" value="Unassembled WGS sequence"/>
</dbReference>
<keyword evidence="8 10" id="KW-1133">Transmembrane helix</keyword>
<comment type="subcellular location">
    <subcellularLocation>
        <location evidence="10">Cell inner membrane</location>
        <topology evidence="10">Multi-pass membrane protein</topology>
    </subcellularLocation>
    <subcellularLocation>
        <location evidence="1">Cell membrane</location>
        <topology evidence="1">Multi-pass membrane protein</topology>
    </subcellularLocation>
</comment>
<protein>
    <recommendedName>
        <fullName evidence="3 10">Phosphate transport system permease protein PstA</fullName>
    </recommendedName>
</protein>
<sequence>MTAIARNYAREDRLYRRRRFRNGVAMVLSGFAAIFGVLWLVWILWTTVSKGVSAMDLALFTQMTPPPNEDGGLLNAFAGSLIISMLAIAIGTPIGIAAGTFLAEYAAHSRLGGLIRFVNDILLSAPSIVLGLFVYTLVVLQMGHFSALAGAIALAFIALPVIVRTTDEMLRLVPAQMREAALSLGIPQWKVTLQVLHRAARPGIVTGVILALARISGETAPLLFTAYSNQFWSTDLLAPMANVPMVIFQYAMSPYESWNALAWAGAFVVTVFVLLLSLIARAILLRNKTPSND</sequence>
<dbReference type="NCBIfam" id="TIGR00974">
    <property type="entry name" value="3a0107s02c"/>
    <property type="match status" value="1"/>
</dbReference>
<dbReference type="PANTHER" id="PTHR42922:SF1">
    <property type="entry name" value="PHOSPHATE TRANSPORT SYSTEM PERMEASE PROTEIN PSTA"/>
    <property type="match status" value="1"/>
</dbReference>
<evidence type="ECO:0000256" key="9">
    <source>
        <dbReference type="ARBA" id="ARBA00023136"/>
    </source>
</evidence>
<feature type="domain" description="ABC transmembrane type-1" evidence="11">
    <location>
        <begin position="77"/>
        <end position="280"/>
    </location>
</feature>